<accession>A0A411HB92</accession>
<keyword evidence="2" id="KW-1185">Reference proteome</keyword>
<protein>
    <submittedName>
        <fullName evidence="1">Uncharacterized protein</fullName>
    </submittedName>
</protein>
<name>A0A411HB92_9VIRU</name>
<dbReference type="Proteomes" id="UP000682645">
    <property type="component" value="Segment"/>
</dbReference>
<reference evidence="1" key="1">
    <citation type="journal article" date="2019" name="Sci. Rep.">
        <title>The first clawed lobster virus Homarus gammarus nudivirus (HgNV n. sp.) expands the diversity of the Nudiviridae.</title>
        <authorList>
            <person name="Holt C.C."/>
            <person name="Stone M."/>
            <person name="Bass D."/>
            <person name="Bateman K.S."/>
            <person name="van Aerle R."/>
            <person name="Daniels C.L."/>
            <person name="van der Giezen M."/>
            <person name="Ross S.H."/>
            <person name="Hooper C."/>
            <person name="Stentiford G.D."/>
        </authorList>
    </citation>
    <scope>NUCLEOTIDE SEQUENCE</scope>
    <source>
        <strain evidence="1">52S104HLG2</strain>
    </source>
</reference>
<gene>
    <name evidence="1" type="ORF">HgNV_057</name>
</gene>
<evidence type="ECO:0000313" key="1">
    <source>
        <dbReference type="EMBL" id="QBB28662.1"/>
    </source>
</evidence>
<proteinExistence type="predicted"/>
<sequence length="173" mass="19257">MSHIISQIVDMANNAFQKISTAEVFDTVNDTIQAIDMATNHRSDVYIIGSKSGLFLSNHNDVVLSYGERFSIRMLNNTAKRMIASIIIDEEKIGAFVIGSKECLNVSRPINANGKFKFKPKHINGGKKVSVIVEYEDPTIYKGFPAVFGTSDHYRYNLVGKGKRLDLAESKIP</sequence>
<dbReference type="EMBL" id="MK439999">
    <property type="protein sequence ID" value="QBB28662.1"/>
    <property type="molecule type" value="Genomic_DNA"/>
</dbReference>
<organism evidence="1 2">
    <name type="scientific">Homarus gammarus nudivirus</name>
    <dbReference type="NCBI Taxonomy" id="2509616"/>
    <lineage>
        <taxon>Viruses</taxon>
        <taxon>Viruses incertae sedis</taxon>
        <taxon>Naldaviricetes</taxon>
        <taxon>Lefavirales</taxon>
        <taxon>Nudiviridae</taxon>
        <taxon>Gammanudivirus</taxon>
        <taxon>Gammanudivirus hogammari</taxon>
    </lineage>
</organism>
<evidence type="ECO:0000313" key="2">
    <source>
        <dbReference type="Proteomes" id="UP000682645"/>
    </source>
</evidence>